<dbReference type="Proteomes" id="UP000269396">
    <property type="component" value="Unassembled WGS sequence"/>
</dbReference>
<name>A0A3P8J9Z8_9TREM</name>
<organism evidence="1 2">
    <name type="scientific">Schistosoma mattheei</name>
    <dbReference type="NCBI Taxonomy" id="31246"/>
    <lineage>
        <taxon>Eukaryota</taxon>
        <taxon>Metazoa</taxon>
        <taxon>Spiralia</taxon>
        <taxon>Lophotrochozoa</taxon>
        <taxon>Platyhelminthes</taxon>
        <taxon>Trematoda</taxon>
        <taxon>Digenea</taxon>
        <taxon>Strigeidida</taxon>
        <taxon>Schistosomatoidea</taxon>
        <taxon>Schistosomatidae</taxon>
        <taxon>Schistosoma</taxon>
    </lineage>
</organism>
<dbReference type="AlphaFoldDB" id="A0A3P8J9Z8"/>
<dbReference type="EMBL" id="UZAL01034445">
    <property type="protein sequence ID" value="VDP65379.1"/>
    <property type="molecule type" value="Genomic_DNA"/>
</dbReference>
<reference evidence="1 2" key="1">
    <citation type="submission" date="2018-11" db="EMBL/GenBank/DDBJ databases">
        <authorList>
            <consortium name="Pathogen Informatics"/>
        </authorList>
    </citation>
    <scope>NUCLEOTIDE SEQUENCE [LARGE SCALE GENOMIC DNA]</scope>
    <source>
        <strain>Denwood</strain>
        <strain evidence="2">Zambia</strain>
    </source>
</reference>
<evidence type="ECO:0000313" key="2">
    <source>
        <dbReference type="Proteomes" id="UP000269396"/>
    </source>
</evidence>
<sequence length="56" mass="6405">MALAFLVTFSVYFSRKDELQCCGVDGGSDFKNSPNFWKNDTYGGQTYTSKRFSYLL</sequence>
<evidence type="ECO:0000313" key="1">
    <source>
        <dbReference type="EMBL" id="VDP65379.1"/>
    </source>
</evidence>
<protein>
    <submittedName>
        <fullName evidence="1">Uncharacterized protein</fullName>
    </submittedName>
</protein>
<keyword evidence="2" id="KW-1185">Reference proteome</keyword>
<accession>A0A3P8J9Z8</accession>
<proteinExistence type="predicted"/>
<gene>
    <name evidence="1" type="ORF">SMTD_LOCUS14267</name>
</gene>